<dbReference type="Proteomes" id="UP001309876">
    <property type="component" value="Unassembled WGS sequence"/>
</dbReference>
<evidence type="ECO:0000256" key="1">
    <source>
        <dbReference type="ARBA" id="ARBA00004651"/>
    </source>
</evidence>
<feature type="transmembrane region" description="Helical" evidence="7">
    <location>
        <begin position="390"/>
        <end position="407"/>
    </location>
</feature>
<dbReference type="PANTHER" id="PTHR23502">
    <property type="entry name" value="MAJOR FACILITATOR SUPERFAMILY"/>
    <property type="match status" value="1"/>
</dbReference>
<comment type="caution">
    <text evidence="9">The sequence shown here is derived from an EMBL/GenBank/DDBJ whole genome shotgun (WGS) entry which is preliminary data.</text>
</comment>
<dbReference type="SUPFAM" id="SSF103473">
    <property type="entry name" value="MFS general substrate transporter"/>
    <property type="match status" value="1"/>
</dbReference>
<feature type="transmembrane region" description="Helical" evidence="7">
    <location>
        <begin position="188"/>
        <end position="210"/>
    </location>
</feature>
<keyword evidence="10" id="KW-1185">Reference proteome</keyword>
<evidence type="ECO:0000313" key="10">
    <source>
        <dbReference type="Proteomes" id="UP001309876"/>
    </source>
</evidence>
<reference evidence="9 10" key="1">
    <citation type="submission" date="2023-08" db="EMBL/GenBank/DDBJ databases">
        <title>Black Yeasts Isolated from many extreme environments.</title>
        <authorList>
            <person name="Coleine C."/>
            <person name="Stajich J.E."/>
            <person name="Selbmann L."/>
        </authorList>
    </citation>
    <scope>NUCLEOTIDE SEQUENCE [LARGE SCALE GENOMIC DNA]</scope>
    <source>
        <strain evidence="9 10">CCFEE 5910</strain>
    </source>
</reference>
<keyword evidence="4 7" id="KW-1133">Transmembrane helix</keyword>
<dbReference type="FunFam" id="1.20.1250.20:FF:000082">
    <property type="entry name" value="MFS multidrug transporter, putative"/>
    <property type="match status" value="1"/>
</dbReference>
<protein>
    <recommendedName>
        <fullName evidence="8">Major facilitator superfamily (MFS) profile domain-containing protein</fullName>
    </recommendedName>
</protein>
<gene>
    <name evidence="9" type="ORF">LTR05_000597</name>
</gene>
<feature type="transmembrane region" description="Helical" evidence="7">
    <location>
        <begin position="163"/>
        <end position="182"/>
    </location>
</feature>
<feature type="transmembrane region" description="Helical" evidence="7">
    <location>
        <begin position="351"/>
        <end position="370"/>
    </location>
</feature>
<comment type="subcellular location">
    <subcellularLocation>
        <location evidence="1">Cell membrane</location>
        <topology evidence="1">Multi-pass membrane protein</topology>
    </subcellularLocation>
</comment>
<feature type="domain" description="Major facilitator superfamily (MFS) profile" evidence="8">
    <location>
        <begin position="97"/>
        <end position="545"/>
    </location>
</feature>
<sequence>MSRAAIHMISRSRSRSPSLESNTEIDSLRRDHQHNAPSDGPKPLESSNESGISPGVQSDSRMNLTFDTPLPSTISDNLNLNNYDSPFRWSRNRKNICLILSCAATWAAAYSAGSYSIASGPLTAKFNISTETFQTGVTTWCVGFAVSPMFLAPLSELNGRRPVLLFSGFMFFVAQIGCALTNSFAGMLIARFFVGAGASTFATIIGGVVSDVYHAEERNTPMALYSASALAGTGFGPLLSGFIIGRTTWRWVFWHQVISLGMIMVAIAVLFKETRGSVLLSRKAKKINKYLDKLQHEQIGDCISSSEKTGPQSMDLNVRYEVAADASRKSLAHLLYLSLTTPFKLLVTEPVVFAFSLWAAFAWGCLYMQLNVLPLVFETNHNFNTQQQGSVFTTLIVGTLLAAALSIGQESIARKHFPKLLQAPEGRLYFACLEAALLPIGLFWFGWTSYSSIHWIVPCLGIGCAMMGIFSIYLAVFNYLADVYHRYASSALACQSFCRNILGAVFPLFSRILFTRLGFPAASSLLGGVAVLLTIVPWILVFKGETIRAKSKVASEVMKIYAAKEVPESQDFLQIFRGRYLLYTRITIVLETLHTYLRRVMSSPATLRTTDSTSDPELQINGGASELRTAERSAQGTITLRHDATAHSPSVRAPVAHGISAKPRKPLITLSKHAGKSVKRITAKQHIDKDKCEDMDEGDISDEEFTLVEHDDAEALITYDNQGLPVEYAYGSTPPNATMYKDFAWKSLQTVLATCDSTWYDQRAI</sequence>
<keyword evidence="3 7" id="KW-0812">Transmembrane</keyword>
<evidence type="ECO:0000259" key="8">
    <source>
        <dbReference type="PROSITE" id="PS50850"/>
    </source>
</evidence>
<dbReference type="PROSITE" id="PS50850">
    <property type="entry name" value="MFS"/>
    <property type="match status" value="1"/>
</dbReference>
<organism evidence="9 10">
    <name type="scientific">Lithohypha guttulata</name>
    <dbReference type="NCBI Taxonomy" id="1690604"/>
    <lineage>
        <taxon>Eukaryota</taxon>
        <taxon>Fungi</taxon>
        <taxon>Dikarya</taxon>
        <taxon>Ascomycota</taxon>
        <taxon>Pezizomycotina</taxon>
        <taxon>Eurotiomycetes</taxon>
        <taxon>Chaetothyriomycetidae</taxon>
        <taxon>Chaetothyriales</taxon>
        <taxon>Trichomeriaceae</taxon>
        <taxon>Lithohypha</taxon>
    </lineage>
</organism>
<dbReference type="EMBL" id="JAVRRJ010000001">
    <property type="protein sequence ID" value="KAK5090425.1"/>
    <property type="molecule type" value="Genomic_DNA"/>
</dbReference>
<dbReference type="CDD" id="cd17323">
    <property type="entry name" value="MFS_Tpo1_MDR_like"/>
    <property type="match status" value="1"/>
</dbReference>
<evidence type="ECO:0000256" key="5">
    <source>
        <dbReference type="ARBA" id="ARBA00023136"/>
    </source>
</evidence>
<dbReference type="GO" id="GO:0005886">
    <property type="term" value="C:plasma membrane"/>
    <property type="evidence" value="ECO:0007669"/>
    <property type="project" value="UniProtKB-SubCell"/>
</dbReference>
<feature type="transmembrane region" description="Helical" evidence="7">
    <location>
        <begin position="251"/>
        <end position="271"/>
    </location>
</feature>
<dbReference type="Pfam" id="PF07690">
    <property type="entry name" value="MFS_1"/>
    <property type="match status" value="1"/>
</dbReference>
<feature type="transmembrane region" description="Helical" evidence="7">
    <location>
        <begin position="96"/>
        <end position="113"/>
    </location>
</feature>
<feature type="region of interest" description="Disordered" evidence="6">
    <location>
        <begin position="1"/>
        <end position="64"/>
    </location>
</feature>
<proteinExistence type="inferred from homology"/>
<dbReference type="InterPro" id="IPR020846">
    <property type="entry name" value="MFS_dom"/>
</dbReference>
<dbReference type="InterPro" id="IPR011701">
    <property type="entry name" value="MFS"/>
</dbReference>
<evidence type="ECO:0000313" key="9">
    <source>
        <dbReference type="EMBL" id="KAK5090425.1"/>
    </source>
</evidence>
<dbReference type="GO" id="GO:0022857">
    <property type="term" value="F:transmembrane transporter activity"/>
    <property type="evidence" value="ECO:0007669"/>
    <property type="project" value="InterPro"/>
</dbReference>
<dbReference type="InterPro" id="IPR036259">
    <property type="entry name" value="MFS_trans_sf"/>
</dbReference>
<name>A0AAN7T6M1_9EURO</name>
<feature type="compositionally biased region" description="Polar residues" evidence="6">
    <location>
        <begin position="45"/>
        <end position="64"/>
    </location>
</feature>
<evidence type="ECO:0000256" key="3">
    <source>
        <dbReference type="ARBA" id="ARBA00022692"/>
    </source>
</evidence>
<feature type="transmembrane region" description="Helical" evidence="7">
    <location>
        <begin position="501"/>
        <end position="519"/>
    </location>
</feature>
<evidence type="ECO:0000256" key="2">
    <source>
        <dbReference type="ARBA" id="ARBA00008335"/>
    </source>
</evidence>
<feature type="transmembrane region" description="Helical" evidence="7">
    <location>
        <begin position="525"/>
        <end position="542"/>
    </location>
</feature>
<comment type="similarity">
    <text evidence="2">Belongs to the major facilitator superfamily.</text>
</comment>
<dbReference type="FunFam" id="1.20.1720.10:FF:000061">
    <property type="entry name" value="Uncharacterized protein"/>
    <property type="match status" value="1"/>
</dbReference>
<evidence type="ECO:0000256" key="4">
    <source>
        <dbReference type="ARBA" id="ARBA00022989"/>
    </source>
</evidence>
<evidence type="ECO:0000256" key="7">
    <source>
        <dbReference type="SAM" id="Phobius"/>
    </source>
</evidence>
<evidence type="ECO:0000256" key="6">
    <source>
        <dbReference type="SAM" id="MobiDB-lite"/>
    </source>
</evidence>
<accession>A0AAN7T6M1</accession>
<keyword evidence="5 7" id="KW-0472">Membrane</keyword>
<feature type="transmembrane region" description="Helical" evidence="7">
    <location>
        <begin position="133"/>
        <end position="151"/>
    </location>
</feature>
<feature type="transmembrane region" description="Helical" evidence="7">
    <location>
        <begin position="428"/>
        <end position="447"/>
    </location>
</feature>
<dbReference type="PANTHER" id="PTHR23502:SF134">
    <property type="entry name" value="MAJOR FACILITATOR SUPERFAMILY (MFS) PROFILE DOMAIN-CONTAINING PROTEIN-RELATED"/>
    <property type="match status" value="1"/>
</dbReference>
<dbReference type="AlphaFoldDB" id="A0AAN7T6M1"/>
<feature type="transmembrane region" description="Helical" evidence="7">
    <location>
        <begin position="222"/>
        <end position="245"/>
    </location>
</feature>
<dbReference type="Gene3D" id="1.20.1250.20">
    <property type="entry name" value="MFS general substrate transporter like domains"/>
    <property type="match status" value="1"/>
</dbReference>
<feature type="transmembrane region" description="Helical" evidence="7">
    <location>
        <begin position="453"/>
        <end position="480"/>
    </location>
</feature>